<dbReference type="InterPro" id="IPR011006">
    <property type="entry name" value="CheY-like_superfamily"/>
</dbReference>
<accession>A0A3B0YL54</accession>
<evidence type="ECO:0000259" key="2">
    <source>
        <dbReference type="PROSITE" id="PS50110"/>
    </source>
</evidence>
<organism evidence="3">
    <name type="scientific">hydrothermal vent metagenome</name>
    <dbReference type="NCBI Taxonomy" id="652676"/>
    <lineage>
        <taxon>unclassified sequences</taxon>
        <taxon>metagenomes</taxon>
        <taxon>ecological metagenomes</taxon>
    </lineage>
</organism>
<sequence length="206" mass="23584">MLTYNSHILIVDDNKSIHKDILKVLSNTSSAMIEELGDIEESLFGDDNPLEVKKEEGYVIDHAYQGEEAFELVCKAEKNNDPYALIFMDVRMPPGMDGIETIARIWERYPYVEMVICTAFSDYTWDEIVDRLGDTDRLLFIKKPFDSITVKQLTVSLIKKWNLSNTARHYIKALEEEVFGRTSQLRKLLGEMEVKPVSGNNSSHGT</sequence>
<gene>
    <name evidence="3" type="ORF">MNBD_GAMMA12-3634</name>
</gene>
<dbReference type="Pfam" id="PF00072">
    <property type="entry name" value="Response_reg"/>
    <property type="match status" value="1"/>
</dbReference>
<evidence type="ECO:0000313" key="3">
    <source>
        <dbReference type="EMBL" id="VAW77360.1"/>
    </source>
</evidence>
<evidence type="ECO:0000256" key="1">
    <source>
        <dbReference type="ARBA" id="ARBA00022553"/>
    </source>
</evidence>
<dbReference type="InterPro" id="IPR001789">
    <property type="entry name" value="Sig_transdc_resp-reg_receiver"/>
</dbReference>
<dbReference type="Gene3D" id="3.40.50.2300">
    <property type="match status" value="1"/>
</dbReference>
<dbReference type="EMBL" id="UOFL01000130">
    <property type="protein sequence ID" value="VAW77360.1"/>
    <property type="molecule type" value="Genomic_DNA"/>
</dbReference>
<dbReference type="PANTHER" id="PTHR44591:SF3">
    <property type="entry name" value="RESPONSE REGULATORY DOMAIN-CONTAINING PROTEIN"/>
    <property type="match status" value="1"/>
</dbReference>
<dbReference type="GO" id="GO:0000160">
    <property type="term" value="P:phosphorelay signal transduction system"/>
    <property type="evidence" value="ECO:0007669"/>
    <property type="project" value="InterPro"/>
</dbReference>
<proteinExistence type="predicted"/>
<dbReference type="SUPFAM" id="SSF52172">
    <property type="entry name" value="CheY-like"/>
    <property type="match status" value="1"/>
</dbReference>
<protein>
    <recommendedName>
        <fullName evidence="2">Response regulatory domain-containing protein</fullName>
    </recommendedName>
</protein>
<keyword evidence="1" id="KW-0597">Phosphoprotein</keyword>
<dbReference type="AlphaFoldDB" id="A0A3B0YL54"/>
<dbReference type="PANTHER" id="PTHR44591">
    <property type="entry name" value="STRESS RESPONSE REGULATOR PROTEIN 1"/>
    <property type="match status" value="1"/>
</dbReference>
<name>A0A3B0YL54_9ZZZZ</name>
<feature type="domain" description="Response regulatory" evidence="2">
    <location>
        <begin position="7"/>
        <end position="158"/>
    </location>
</feature>
<reference evidence="3" key="1">
    <citation type="submission" date="2018-06" db="EMBL/GenBank/DDBJ databases">
        <authorList>
            <person name="Zhirakovskaya E."/>
        </authorList>
    </citation>
    <scope>NUCLEOTIDE SEQUENCE</scope>
</reference>
<dbReference type="PROSITE" id="PS50110">
    <property type="entry name" value="RESPONSE_REGULATORY"/>
    <property type="match status" value="1"/>
</dbReference>
<dbReference type="InterPro" id="IPR050595">
    <property type="entry name" value="Bact_response_regulator"/>
</dbReference>